<name>A0AA38H4T8_9TREE</name>
<dbReference type="PANTHER" id="PTHR22298">
    <property type="entry name" value="ENDO-1,4-BETA-GLUCANASE"/>
    <property type="match status" value="1"/>
</dbReference>
<keyword evidence="9" id="KW-0732">Signal</keyword>
<evidence type="ECO:0000256" key="11">
    <source>
        <dbReference type="SAM" id="Phobius"/>
    </source>
</evidence>
<evidence type="ECO:0000256" key="3">
    <source>
        <dbReference type="ARBA" id="ARBA00022801"/>
    </source>
</evidence>
<dbReference type="RefSeq" id="XP_052942533.1">
    <property type="nucleotide sequence ID" value="XM_053086258.1"/>
</dbReference>
<sequence>MVPTQLVELLTLLAAFPLLSSAQLTPSPTYAPPSPTAGLAKSSSTPNTQWANVLGNSLYFFDAQRSGKLDQGTYGNRVAWRNDSALNDGSDYGVDLTGGWYDAGDYIKATFPLVHTLFAISWSALTHGQGYSIASQTAYLDGTLRWGYDWLMKAHPSDDVLFVQVGDSDIDNSYWGGDRNIATPRPAFPVNSSFPGTDVWAASSAALAMASLLYSNATYSPFASSQQPANPSLSNTTYSAQLLDHATRLYTVANTTKQVSFATSIPAVASAYGSSGWGDDMALAALSLALATNQSRYYADAYRWYGRYSLTGTSFVYNWDSKTPAVFVLFVEAARANPSLARGAGLAVNETGWQREAENYFDRVINGQTTNTYRTGAGLQLWRGDSDFASLNPALAFTMLLLKYAPMASSIDKSNQYTAFAQTQIDYVMGKNPANAVYMVGSHPNSPKNPHSAPASGGTGFTNLRTNPPQNIHTLYGAVVGGPLANDLYWDWRDDWVQAEIALDYNAAIPGIAAMQLANSSSPDPYYVNVQAGTYSIPSGQPCDAALPCGNRLPAGAIAGIVLGCLAFLVLVAGLIWWGRRRRRYSGKGV</sequence>
<dbReference type="Gene3D" id="1.50.10.10">
    <property type="match status" value="1"/>
</dbReference>
<dbReference type="CDD" id="cd12087">
    <property type="entry name" value="TM_EGFR-like"/>
    <property type="match status" value="1"/>
</dbReference>
<keyword evidence="7 8" id="KW-0624">Polysaccharide degradation</keyword>
<dbReference type="GO" id="GO:0008810">
    <property type="term" value="F:cellulase activity"/>
    <property type="evidence" value="ECO:0007669"/>
    <property type="project" value="UniProtKB-EC"/>
</dbReference>
<dbReference type="InterPro" id="IPR001701">
    <property type="entry name" value="Glyco_hydro_9"/>
</dbReference>
<feature type="transmembrane region" description="Helical" evidence="11">
    <location>
        <begin position="557"/>
        <end position="578"/>
    </location>
</feature>
<keyword evidence="3 8" id="KW-0378">Hydrolase</keyword>
<feature type="region of interest" description="Disordered" evidence="10">
    <location>
        <begin position="443"/>
        <end position="464"/>
    </location>
</feature>
<evidence type="ECO:0000313" key="13">
    <source>
        <dbReference type="EMBL" id="KAI9632756.1"/>
    </source>
</evidence>
<proteinExistence type="inferred from homology"/>
<evidence type="ECO:0000256" key="2">
    <source>
        <dbReference type="ARBA" id="ARBA00007072"/>
    </source>
</evidence>
<accession>A0AA38H4T8</accession>
<evidence type="ECO:0000313" key="14">
    <source>
        <dbReference type="Proteomes" id="UP001164286"/>
    </source>
</evidence>
<feature type="domain" description="Glycoside hydrolase family 9" evidence="12">
    <location>
        <begin position="51"/>
        <end position="511"/>
    </location>
</feature>
<comment type="caution">
    <text evidence="13">The sequence shown here is derived from an EMBL/GenBank/DDBJ whole genome shotgun (WGS) entry which is preliminary data.</text>
</comment>
<feature type="chain" id="PRO_5041481071" description="Endoglucanase" evidence="9">
    <location>
        <begin position="23"/>
        <end position="590"/>
    </location>
</feature>
<evidence type="ECO:0000256" key="4">
    <source>
        <dbReference type="ARBA" id="ARBA00023001"/>
    </source>
</evidence>
<feature type="active site" evidence="8">
    <location>
        <position position="491"/>
    </location>
</feature>
<dbReference type="GO" id="GO:0030245">
    <property type="term" value="P:cellulose catabolic process"/>
    <property type="evidence" value="ECO:0007669"/>
    <property type="project" value="UniProtKB-KW"/>
</dbReference>
<keyword evidence="6 8" id="KW-0326">Glycosidase</keyword>
<dbReference type="AlphaFoldDB" id="A0AA38H4T8"/>
<dbReference type="GeneID" id="77725459"/>
<evidence type="ECO:0000256" key="9">
    <source>
        <dbReference type="RuleBase" id="RU361166"/>
    </source>
</evidence>
<feature type="active site" evidence="8">
    <location>
        <position position="500"/>
    </location>
</feature>
<dbReference type="EMBL" id="JAKWFO010000014">
    <property type="protein sequence ID" value="KAI9632756.1"/>
    <property type="molecule type" value="Genomic_DNA"/>
</dbReference>
<feature type="signal peptide" evidence="9">
    <location>
        <begin position="1"/>
        <end position="22"/>
    </location>
</feature>
<evidence type="ECO:0000256" key="7">
    <source>
        <dbReference type="ARBA" id="ARBA00023326"/>
    </source>
</evidence>
<gene>
    <name evidence="13" type="ORF">MKK02DRAFT_20450</name>
</gene>
<dbReference type="Proteomes" id="UP001164286">
    <property type="component" value="Unassembled WGS sequence"/>
</dbReference>
<evidence type="ECO:0000256" key="5">
    <source>
        <dbReference type="ARBA" id="ARBA00023277"/>
    </source>
</evidence>
<dbReference type="SUPFAM" id="SSF48208">
    <property type="entry name" value="Six-hairpin glycosidases"/>
    <property type="match status" value="1"/>
</dbReference>
<keyword evidence="5 8" id="KW-0119">Carbohydrate metabolism</keyword>
<keyword evidence="11" id="KW-0812">Transmembrane</keyword>
<keyword evidence="14" id="KW-1185">Reference proteome</keyword>
<dbReference type="InterPro" id="IPR008928">
    <property type="entry name" value="6-hairpin_glycosidase_sf"/>
</dbReference>
<dbReference type="PROSITE" id="PS00698">
    <property type="entry name" value="GH9_3"/>
    <property type="match status" value="1"/>
</dbReference>
<reference evidence="13" key="1">
    <citation type="journal article" date="2022" name="G3 (Bethesda)">
        <title>High quality genome of the basidiomycete yeast Dioszegia hungarica PDD-24b-2 isolated from cloud water.</title>
        <authorList>
            <person name="Jarrige D."/>
            <person name="Haridas S."/>
            <person name="Bleykasten-Grosshans C."/>
            <person name="Joly M."/>
            <person name="Nadalig T."/>
            <person name="Sancelme M."/>
            <person name="Vuilleumier S."/>
            <person name="Grigoriev I.V."/>
            <person name="Amato P."/>
            <person name="Bringel F."/>
        </authorList>
    </citation>
    <scope>NUCLEOTIDE SEQUENCE</scope>
    <source>
        <strain evidence="13">PDD-24b-2</strain>
    </source>
</reference>
<keyword evidence="4 9" id="KW-0136">Cellulose degradation</keyword>
<keyword evidence="11" id="KW-1133">Transmembrane helix</keyword>
<dbReference type="EC" id="3.2.1.4" evidence="9"/>
<evidence type="ECO:0000256" key="10">
    <source>
        <dbReference type="SAM" id="MobiDB-lite"/>
    </source>
</evidence>
<evidence type="ECO:0000259" key="12">
    <source>
        <dbReference type="Pfam" id="PF00759"/>
    </source>
</evidence>
<evidence type="ECO:0000256" key="6">
    <source>
        <dbReference type="ARBA" id="ARBA00023295"/>
    </source>
</evidence>
<organism evidence="13 14">
    <name type="scientific">Dioszegia hungarica</name>
    <dbReference type="NCBI Taxonomy" id="4972"/>
    <lineage>
        <taxon>Eukaryota</taxon>
        <taxon>Fungi</taxon>
        <taxon>Dikarya</taxon>
        <taxon>Basidiomycota</taxon>
        <taxon>Agaricomycotina</taxon>
        <taxon>Tremellomycetes</taxon>
        <taxon>Tremellales</taxon>
        <taxon>Bulleribasidiaceae</taxon>
        <taxon>Dioszegia</taxon>
    </lineage>
</organism>
<dbReference type="InterPro" id="IPR033126">
    <property type="entry name" value="Glyco_hydro_9_Asp/Glu_AS"/>
</dbReference>
<evidence type="ECO:0000256" key="8">
    <source>
        <dbReference type="PROSITE-ProRule" id="PRU10060"/>
    </source>
</evidence>
<dbReference type="Pfam" id="PF00759">
    <property type="entry name" value="Glyco_hydro_9"/>
    <property type="match status" value="1"/>
</dbReference>
<dbReference type="InterPro" id="IPR012341">
    <property type="entry name" value="6hp_glycosidase-like_sf"/>
</dbReference>
<comment type="similarity">
    <text evidence="2 8 9">Belongs to the glycosyl hydrolase 9 (cellulase E) family.</text>
</comment>
<comment type="catalytic activity">
    <reaction evidence="1 9">
        <text>Endohydrolysis of (1-&gt;4)-beta-D-glucosidic linkages in cellulose, lichenin and cereal beta-D-glucans.</text>
        <dbReference type="EC" id="3.2.1.4"/>
    </reaction>
</comment>
<keyword evidence="11" id="KW-0472">Membrane</keyword>
<evidence type="ECO:0000256" key="1">
    <source>
        <dbReference type="ARBA" id="ARBA00000966"/>
    </source>
</evidence>
<protein>
    <recommendedName>
        <fullName evidence="9">Endoglucanase</fullName>
        <ecNumber evidence="9">3.2.1.4</ecNumber>
    </recommendedName>
</protein>